<comment type="caution">
    <text evidence="1">The sequence shown here is derived from an EMBL/GenBank/DDBJ whole genome shotgun (WGS) entry which is preliminary data.</text>
</comment>
<evidence type="ECO:0000313" key="2">
    <source>
        <dbReference type="Proteomes" id="UP001576780"/>
    </source>
</evidence>
<protein>
    <recommendedName>
        <fullName evidence="3">Glycosyltransferase</fullName>
    </recommendedName>
</protein>
<dbReference type="RefSeq" id="WP_413276268.1">
    <property type="nucleotide sequence ID" value="NZ_JBHFNT010000047.1"/>
</dbReference>
<name>A0ABV4WFR4_9CYAN</name>
<proteinExistence type="predicted"/>
<keyword evidence="2" id="KW-1185">Reference proteome</keyword>
<dbReference type="Proteomes" id="UP001576780">
    <property type="component" value="Unassembled WGS sequence"/>
</dbReference>
<accession>A0ABV4WFR4</accession>
<organism evidence="1 2">
    <name type="scientific">Floridaenema evergladense BLCC-F167</name>
    <dbReference type="NCBI Taxonomy" id="3153639"/>
    <lineage>
        <taxon>Bacteria</taxon>
        <taxon>Bacillati</taxon>
        <taxon>Cyanobacteriota</taxon>
        <taxon>Cyanophyceae</taxon>
        <taxon>Oscillatoriophycideae</taxon>
        <taxon>Aerosakkonematales</taxon>
        <taxon>Aerosakkonemataceae</taxon>
        <taxon>Floridanema</taxon>
        <taxon>Floridanema evergladense</taxon>
    </lineage>
</organism>
<gene>
    <name evidence="1" type="ORF">ACE1CA_04720</name>
</gene>
<sequence length="364" mass="40351">MQIISIVSGLPPAIDGVGDYALNLARQLRKDFAINTDFIIGNTNWVGESEIEGFSVRKVNDRTISTLLSLLNHNSPPSTTILLHYVSYAYAKRGCPFWLIDGLQKWRNAQSDRTLVTMFHELYTSSPILSSSFWLSPIQNHLASRLSRLSDRCITSKQIYANLLYKLSLGQQSQVPTLPVFSNIGEPEQVPPLAKRSRKLVVFGGSSTRQRVYQRSLTALGNTCQELGIEEIIDIGPPIGLEISEIKGVPVVAMGKTAAVEVSAILSSAIVGFFDYPLDYLAKSTIFAAYCAHRMIPIGTFYTAESMDGLEAGKHYWLADCPSDKLSLELGQAIADNAYTWYQNHNLSQQAKTFAAYLMKDKKI</sequence>
<evidence type="ECO:0000313" key="1">
    <source>
        <dbReference type="EMBL" id="MFB2833816.1"/>
    </source>
</evidence>
<dbReference type="EMBL" id="JBHFNT010000047">
    <property type="protein sequence ID" value="MFB2833816.1"/>
    <property type="molecule type" value="Genomic_DNA"/>
</dbReference>
<evidence type="ECO:0008006" key="3">
    <source>
        <dbReference type="Google" id="ProtNLM"/>
    </source>
</evidence>
<reference evidence="1 2" key="1">
    <citation type="submission" date="2024-09" db="EMBL/GenBank/DDBJ databases">
        <title>Floridaenema gen nov. (Aerosakkonemataceae, Aerosakkonematales ord. nov., Cyanobacteria) from benthic tropical and subtropical fresh waters, with the description of four new species.</title>
        <authorList>
            <person name="Moretto J.A."/>
            <person name="Berthold D.E."/>
            <person name="Lefler F.W."/>
            <person name="Huang I.-S."/>
            <person name="Laughinghouse H. IV."/>
        </authorList>
    </citation>
    <scope>NUCLEOTIDE SEQUENCE [LARGE SCALE GENOMIC DNA]</scope>
    <source>
        <strain evidence="1 2">BLCC-F167</strain>
    </source>
</reference>